<proteinExistence type="predicted"/>
<evidence type="ECO:0000313" key="1">
    <source>
        <dbReference type="EMBL" id="EAL71729.1"/>
    </source>
</evidence>
<dbReference type="GeneID" id="8617931"/>
<organism evidence="1 2">
    <name type="scientific">Dictyostelium discoideum</name>
    <name type="common">Social amoeba</name>
    <dbReference type="NCBI Taxonomy" id="44689"/>
    <lineage>
        <taxon>Eukaryota</taxon>
        <taxon>Amoebozoa</taxon>
        <taxon>Evosea</taxon>
        <taxon>Eumycetozoa</taxon>
        <taxon>Dictyostelia</taxon>
        <taxon>Dictyosteliales</taxon>
        <taxon>Dictyosteliaceae</taxon>
        <taxon>Dictyostelium</taxon>
    </lineage>
</organism>
<sequence length="45" mass="5416">MQRFRWKNHLEFYGGSEHDITISRHSGLVDGEFNLEEDEKILAFY</sequence>
<keyword evidence="2" id="KW-1185">Reference proteome</keyword>
<dbReference type="PaxDb" id="44689-DDB0202770"/>
<reference evidence="1 2" key="1">
    <citation type="journal article" date="2005" name="Nature">
        <title>The genome of the social amoeba Dictyostelium discoideum.</title>
        <authorList>
            <consortium name="The Dictyostelium discoideum Sequencing Consortium"/>
            <person name="Eichinger L."/>
            <person name="Pachebat J.A."/>
            <person name="Glockner G."/>
            <person name="Rajandream M.A."/>
            <person name="Sucgang R."/>
            <person name="Berriman M."/>
            <person name="Song J."/>
            <person name="Olsen R."/>
            <person name="Szafranski K."/>
            <person name="Xu Q."/>
            <person name="Tunggal B."/>
            <person name="Kummerfeld S."/>
            <person name="Madera M."/>
            <person name="Konfortov B.A."/>
            <person name="Rivero F."/>
            <person name="Bankier A.T."/>
            <person name="Lehmann R."/>
            <person name="Hamlin N."/>
            <person name="Davies R."/>
            <person name="Gaudet P."/>
            <person name="Fey P."/>
            <person name="Pilcher K."/>
            <person name="Chen G."/>
            <person name="Saunders D."/>
            <person name="Sodergren E."/>
            <person name="Davis P."/>
            <person name="Kerhornou A."/>
            <person name="Nie X."/>
            <person name="Hall N."/>
            <person name="Anjard C."/>
            <person name="Hemphill L."/>
            <person name="Bason N."/>
            <person name="Farbrother P."/>
            <person name="Desany B."/>
            <person name="Just E."/>
            <person name="Morio T."/>
            <person name="Rost R."/>
            <person name="Churcher C."/>
            <person name="Cooper J."/>
            <person name="Haydock S."/>
            <person name="van Driessche N."/>
            <person name="Cronin A."/>
            <person name="Goodhead I."/>
            <person name="Muzny D."/>
            <person name="Mourier T."/>
            <person name="Pain A."/>
            <person name="Lu M."/>
            <person name="Harper D."/>
            <person name="Lindsay R."/>
            <person name="Hauser H."/>
            <person name="James K."/>
            <person name="Quiles M."/>
            <person name="Madan Babu M."/>
            <person name="Saito T."/>
            <person name="Buchrieser C."/>
            <person name="Wardroper A."/>
            <person name="Felder M."/>
            <person name="Thangavelu M."/>
            <person name="Johnson D."/>
            <person name="Knights A."/>
            <person name="Loulseged H."/>
            <person name="Mungall K."/>
            <person name="Oliver K."/>
            <person name="Price C."/>
            <person name="Quail M.A."/>
            <person name="Urushihara H."/>
            <person name="Hernandez J."/>
            <person name="Rabbinowitsch E."/>
            <person name="Steffen D."/>
            <person name="Sanders M."/>
            <person name="Ma J."/>
            <person name="Kohara Y."/>
            <person name="Sharp S."/>
            <person name="Simmonds M."/>
            <person name="Spiegler S."/>
            <person name="Tivey A."/>
            <person name="Sugano S."/>
            <person name="White B."/>
            <person name="Walker D."/>
            <person name="Woodward J."/>
            <person name="Winckler T."/>
            <person name="Tanaka Y."/>
            <person name="Shaulsky G."/>
            <person name="Schleicher M."/>
            <person name="Weinstock G."/>
            <person name="Rosenthal A."/>
            <person name="Cox E.C."/>
            <person name="Chisholm R.L."/>
            <person name="Gibbs R."/>
            <person name="Loomis W.F."/>
            <person name="Platzer M."/>
            <person name="Kay R.R."/>
            <person name="Williams J."/>
            <person name="Dear P.H."/>
            <person name="Noegel A.A."/>
            <person name="Barrell B."/>
            <person name="Kuspa A."/>
        </authorList>
    </citation>
    <scope>NUCLEOTIDE SEQUENCE [LARGE SCALE GENOMIC DNA]</scope>
    <source>
        <strain evidence="1 2">AX4</strain>
    </source>
</reference>
<protein>
    <submittedName>
        <fullName evidence="1">Uncharacterized protein</fullName>
    </submittedName>
</protein>
<dbReference type="HOGENOM" id="CLU_3208724_0_0_1"/>
<dbReference type="Proteomes" id="UP000002195">
    <property type="component" value="Unassembled WGS sequence"/>
</dbReference>
<evidence type="ECO:0000313" key="2">
    <source>
        <dbReference type="Proteomes" id="UP000002195"/>
    </source>
</evidence>
<gene>
    <name evidence="1" type="ORF">DDB_G0271198</name>
</gene>
<dbReference type="KEGG" id="ddi:DDB_G0271198"/>
<comment type="caution">
    <text evidence="1">The sequence shown here is derived from an EMBL/GenBank/DDBJ whole genome shotgun (WGS) entry which is preliminary data.</text>
</comment>
<name>Q55B74_DICDI</name>
<dbReference type="EMBL" id="AAFI02000006">
    <property type="protein sequence ID" value="EAL71729.1"/>
    <property type="molecule type" value="Genomic_DNA"/>
</dbReference>
<accession>Q55B74</accession>
<dbReference type="VEuPathDB" id="AmoebaDB:DDB_G0271198"/>
<dbReference type="RefSeq" id="XP_645738.1">
    <property type="nucleotide sequence ID" value="XM_640646.1"/>
</dbReference>
<dbReference type="AlphaFoldDB" id="Q55B74"/>
<dbReference type="dictyBase" id="DDB_G0271198"/>
<dbReference type="InParanoid" id="Q55B74"/>